<organism evidence="3 4">
    <name type="scientific">Rhodamnia argentea</name>
    <dbReference type="NCBI Taxonomy" id="178133"/>
    <lineage>
        <taxon>Eukaryota</taxon>
        <taxon>Viridiplantae</taxon>
        <taxon>Streptophyta</taxon>
        <taxon>Embryophyta</taxon>
        <taxon>Tracheophyta</taxon>
        <taxon>Spermatophyta</taxon>
        <taxon>Magnoliopsida</taxon>
        <taxon>eudicotyledons</taxon>
        <taxon>Gunneridae</taxon>
        <taxon>Pentapetalae</taxon>
        <taxon>rosids</taxon>
        <taxon>malvids</taxon>
        <taxon>Myrtales</taxon>
        <taxon>Myrtaceae</taxon>
        <taxon>Myrtoideae</taxon>
        <taxon>Myrteae</taxon>
        <taxon>Australasian group</taxon>
        <taxon>Rhodamnia</taxon>
    </lineage>
</organism>
<reference evidence="4" key="2">
    <citation type="submission" date="2025-08" db="UniProtKB">
        <authorList>
            <consortium name="RefSeq"/>
        </authorList>
    </citation>
    <scope>IDENTIFICATION</scope>
    <source>
        <tissue evidence="4">Leaf</tissue>
    </source>
</reference>
<feature type="domain" description="Response regulatory" evidence="2">
    <location>
        <begin position="28"/>
        <end position="147"/>
    </location>
</feature>
<evidence type="ECO:0000256" key="1">
    <source>
        <dbReference type="PROSITE-ProRule" id="PRU00169"/>
    </source>
</evidence>
<dbReference type="SUPFAM" id="SSF52172">
    <property type="entry name" value="CheY-like"/>
    <property type="match status" value="1"/>
</dbReference>
<dbReference type="KEGG" id="rarg:115727368"/>
<proteinExistence type="predicted"/>
<dbReference type="Proteomes" id="UP000827889">
    <property type="component" value="Chromosome 1"/>
</dbReference>
<evidence type="ECO:0000313" key="3">
    <source>
        <dbReference type="Proteomes" id="UP000827889"/>
    </source>
</evidence>
<dbReference type="RefSeq" id="XP_030513441.1">
    <property type="nucleotide sequence ID" value="XM_030657581.1"/>
</dbReference>
<dbReference type="PROSITE" id="PS50110">
    <property type="entry name" value="RESPONSE_REGULATORY"/>
    <property type="match status" value="1"/>
</dbReference>
<accession>A0A8B8MTM8</accession>
<reference evidence="3" key="1">
    <citation type="submission" date="2025-05" db="UniProtKB">
        <authorList>
            <consortium name="RefSeq"/>
        </authorList>
    </citation>
    <scope>NUCLEOTIDE SEQUENCE [LARGE SCALE GENOMIC DNA]</scope>
</reference>
<protein>
    <submittedName>
        <fullName evidence="4">Two-component response regulator 24-like</fullName>
    </submittedName>
</protein>
<dbReference type="CDD" id="cd17546">
    <property type="entry name" value="REC_hyHK_CKI1_RcsC-like"/>
    <property type="match status" value="1"/>
</dbReference>
<evidence type="ECO:0000259" key="2">
    <source>
        <dbReference type="PROSITE" id="PS50110"/>
    </source>
</evidence>
<dbReference type="SMART" id="SM00448">
    <property type="entry name" value="REC"/>
    <property type="match status" value="1"/>
</dbReference>
<dbReference type="Gene3D" id="3.40.50.2300">
    <property type="match status" value="1"/>
</dbReference>
<evidence type="ECO:0000313" key="4">
    <source>
        <dbReference type="RefSeq" id="XP_030513441.1"/>
    </source>
</evidence>
<dbReference type="OrthoDB" id="21225at2759"/>
<dbReference type="InterPro" id="IPR001789">
    <property type="entry name" value="Sig_transdc_resp-reg_receiver"/>
</dbReference>
<dbReference type="GeneID" id="115727368"/>
<dbReference type="AlphaFoldDB" id="A0A8B8MTM8"/>
<keyword evidence="3" id="KW-1185">Reference proteome</keyword>
<dbReference type="PANTHER" id="PTHR43228">
    <property type="entry name" value="TWO-COMPONENT RESPONSE REGULATOR"/>
    <property type="match status" value="1"/>
</dbReference>
<dbReference type="InterPro" id="IPR011006">
    <property type="entry name" value="CheY-like_superfamily"/>
</dbReference>
<dbReference type="PANTHER" id="PTHR43228:SF1">
    <property type="entry name" value="TWO-COMPONENT RESPONSE REGULATOR ARR22"/>
    <property type="match status" value="1"/>
</dbReference>
<dbReference type="GO" id="GO:0000160">
    <property type="term" value="P:phosphorelay signal transduction system"/>
    <property type="evidence" value="ECO:0007669"/>
    <property type="project" value="InterPro"/>
</dbReference>
<sequence length="150" mass="16355">MASPSMRWIDDGCNVDGGNPGLTREKLFVLVVADDALVRKVHEKLVSKLKVAKQVQTQTAANRKEALDLHLSGSSFDIILMDMQMPIMDGPEATKELRAMGVESMIVGVTSVDATADKEAIVEAGLDECLAKPLTAEKIKYLVETLERNK</sequence>
<keyword evidence="1" id="KW-0597">Phosphoprotein</keyword>
<dbReference type="InterPro" id="IPR052048">
    <property type="entry name" value="ST_Response_Regulator"/>
</dbReference>
<feature type="modified residue" description="4-aspartylphosphate" evidence="1">
    <location>
        <position position="82"/>
    </location>
</feature>
<dbReference type="Pfam" id="PF00072">
    <property type="entry name" value="Response_reg"/>
    <property type="match status" value="1"/>
</dbReference>
<gene>
    <name evidence="4" type="primary">LOC115727368</name>
</gene>
<name>A0A8B8MTM8_9MYRT</name>